<dbReference type="GO" id="GO:0008270">
    <property type="term" value="F:zinc ion binding"/>
    <property type="evidence" value="ECO:0007669"/>
    <property type="project" value="UniProtKB-KW"/>
</dbReference>
<protein>
    <recommendedName>
        <fullName evidence="9">Dof zinc finger protein</fullName>
    </recommendedName>
</protein>
<evidence type="ECO:0000256" key="5">
    <source>
        <dbReference type="ARBA" id="ARBA00023125"/>
    </source>
</evidence>
<dbReference type="EMBL" id="CAJGYO010000014">
    <property type="protein sequence ID" value="CAD6267211.1"/>
    <property type="molecule type" value="Genomic_DNA"/>
</dbReference>
<evidence type="ECO:0000256" key="9">
    <source>
        <dbReference type="RuleBase" id="RU369094"/>
    </source>
</evidence>
<comment type="caution">
    <text evidence="11">The sequence shown here is derived from an EMBL/GenBank/DDBJ whole genome shotgun (WGS) entry which is preliminary data.</text>
</comment>
<dbReference type="PANTHER" id="PTHR31992:SF366">
    <property type="entry name" value="DOF ZINC FINGER PROTEIN"/>
    <property type="match status" value="1"/>
</dbReference>
<dbReference type="Pfam" id="PF02701">
    <property type="entry name" value="Zn_ribbon_Dof"/>
    <property type="match status" value="1"/>
</dbReference>
<comment type="function">
    <text evidence="9">Transcription factor that binds specifically to a 5'-AA[AG]G-3' consensus core sequence.</text>
</comment>
<evidence type="ECO:0000259" key="10">
    <source>
        <dbReference type="PROSITE" id="PS50884"/>
    </source>
</evidence>
<dbReference type="PANTHER" id="PTHR31992">
    <property type="entry name" value="DOF ZINC FINGER PROTEIN DOF1.4-RELATED"/>
    <property type="match status" value="1"/>
</dbReference>
<keyword evidence="2 8" id="KW-0863">Zinc-finger</keyword>
<dbReference type="Proteomes" id="UP000604825">
    <property type="component" value="Unassembled WGS sequence"/>
</dbReference>
<evidence type="ECO:0000313" key="11">
    <source>
        <dbReference type="EMBL" id="CAD6267211.1"/>
    </source>
</evidence>
<evidence type="ECO:0000256" key="3">
    <source>
        <dbReference type="ARBA" id="ARBA00022833"/>
    </source>
</evidence>
<keyword evidence="3 9" id="KW-0862">Zinc</keyword>
<accession>A0A811RB09</accession>
<keyword evidence="7 8" id="KW-0539">Nucleus</keyword>
<dbReference type="GO" id="GO:0003677">
    <property type="term" value="F:DNA binding"/>
    <property type="evidence" value="ECO:0007669"/>
    <property type="project" value="UniProtKB-UniRule"/>
</dbReference>
<evidence type="ECO:0000256" key="2">
    <source>
        <dbReference type="ARBA" id="ARBA00022771"/>
    </source>
</evidence>
<name>A0A811RB09_9POAL</name>
<gene>
    <name evidence="11" type="ORF">NCGR_LOCUS50516</name>
</gene>
<keyword evidence="4 9" id="KW-0805">Transcription regulation</keyword>
<dbReference type="PROSITE" id="PS01361">
    <property type="entry name" value="ZF_DOF_1"/>
    <property type="match status" value="1"/>
</dbReference>
<organism evidence="11 12">
    <name type="scientific">Miscanthus lutarioriparius</name>
    <dbReference type="NCBI Taxonomy" id="422564"/>
    <lineage>
        <taxon>Eukaryota</taxon>
        <taxon>Viridiplantae</taxon>
        <taxon>Streptophyta</taxon>
        <taxon>Embryophyta</taxon>
        <taxon>Tracheophyta</taxon>
        <taxon>Spermatophyta</taxon>
        <taxon>Magnoliopsida</taxon>
        <taxon>Liliopsida</taxon>
        <taxon>Poales</taxon>
        <taxon>Poaceae</taxon>
        <taxon>PACMAD clade</taxon>
        <taxon>Panicoideae</taxon>
        <taxon>Andropogonodae</taxon>
        <taxon>Andropogoneae</taxon>
        <taxon>Saccharinae</taxon>
        <taxon>Miscanthus</taxon>
    </lineage>
</organism>
<keyword evidence="1 9" id="KW-0479">Metal-binding</keyword>
<keyword evidence="6 9" id="KW-0804">Transcription</keyword>
<dbReference type="GO" id="GO:0005634">
    <property type="term" value="C:nucleus"/>
    <property type="evidence" value="ECO:0007669"/>
    <property type="project" value="UniProtKB-SubCell"/>
</dbReference>
<dbReference type="AlphaFoldDB" id="A0A811RB09"/>
<reference evidence="11" key="1">
    <citation type="submission" date="2020-10" db="EMBL/GenBank/DDBJ databases">
        <authorList>
            <person name="Han B."/>
            <person name="Lu T."/>
            <person name="Zhao Q."/>
            <person name="Huang X."/>
            <person name="Zhao Y."/>
        </authorList>
    </citation>
    <scope>NUCLEOTIDE SEQUENCE</scope>
</reference>
<keyword evidence="12" id="KW-1185">Reference proteome</keyword>
<sequence>MEAPLHQFPVPPPPLPQDALLQQAVAAGALMMAAGNKAPSATAAGPGPGREQCPRCASRDTKFCYYNNYNTAQPRHFCRACRRYWTLGGSLRNVPVGGSTRKRPRPRPARPTRAMAAAVAAAMATPSSTTTTTTASAGSSPFASPAPLLQGAGGGGLLVSSLLLGSVSASAASALASPLLALGTAPLLEGRLGFDLGLGDAALGAAADGAAADLAYHQQLSLGAGPLPWPAATATILEGDRAEMTTTWKAASSVFPFAGAGALWQELAAAASAVEAAGLHHGGAPHLLL</sequence>
<evidence type="ECO:0000256" key="4">
    <source>
        <dbReference type="ARBA" id="ARBA00023015"/>
    </source>
</evidence>
<dbReference type="InterPro" id="IPR003851">
    <property type="entry name" value="Znf_Dof"/>
</dbReference>
<dbReference type="OrthoDB" id="1927254at2759"/>
<proteinExistence type="predicted"/>
<dbReference type="GO" id="GO:0003700">
    <property type="term" value="F:DNA-binding transcription factor activity"/>
    <property type="evidence" value="ECO:0007669"/>
    <property type="project" value="UniProtKB-UniRule"/>
</dbReference>
<dbReference type="PROSITE" id="PS50884">
    <property type="entry name" value="ZF_DOF_2"/>
    <property type="match status" value="1"/>
</dbReference>
<evidence type="ECO:0000256" key="8">
    <source>
        <dbReference type="PROSITE-ProRule" id="PRU00071"/>
    </source>
</evidence>
<comment type="subcellular location">
    <subcellularLocation>
        <location evidence="8 9">Nucleus</location>
    </subcellularLocation>
</comment>
<keyword evidence="5 8" id="KW-0238">DNA-binding</keyword>
<feature type="domain" description="Dof-type" evidence="10">
    <location>
        <begin position="51"/>
        <end position="105"/>
    </location>
</feature>
<dbReference type="InterPro" id="IPR045174">
    <property type="entry name" value="Dof"/>
</dbReference>
<evidence type="ECO:0000256" key="7">
    <source>
        <dbReference type="ARBA" id="ARBA00023242"/>
    </source>
</evidence>
<evidence type="ECO:0000256" key="6">
    <source>
        <dbReference type="ARBA" id="ARBA00023163"/>
    </source>
</evidence>
<evidence type="ECO:0000256" key="1">
    <source>
        <dbReference type="ARBA" id="ARBA00022723"/>
    </source>
</evidence>
<evidence type="ECO:0000313" key="12">
    <source>
        <dbReference type="Proteomes" id="UP000604825"/>
    </source>
</evidence>